<dbReference type="AlphaFoldDB" id="E0NJ69"/>
<proteinExistence type="predicted"/>
<protein>
    <recommendedName>
        <fullName evidence="5">2TM domain-containing protein</fullName>
    </recommendedName>
</protein>
<keyword evidence="2" id="KW-0472">Membrane</keyword>
<evidence type="ECO:0000256" key="2">
    <source>
        <dbReference type="SAM" id="Phobius"/>
    </source>
</evidence>
<evidence type="ECO:0000256" key="1">
    <source>
        <dbReference type="SAM" id="Coils"/>
    </source>
</evidence>
<accession>E0NJ69</accession>
<dbReference type="EMBL" id="AEEH01000014">
    <property type="protein sequence ID" value="EFM26188.1"/>
    <property type="molecule type" value="Genomic_DNA"/>
</dbReference>
<keyword evidence="2" id="KW-0812">Transmembrane</keyword>
<evidence type="ECO:0008006" key="5">
    <source>
        <dbReference type="Google" id="ProtNLM"/>
    </source>
</evidence>
<dbReference type="STRING" id="862517.HMPREF9225_0208"/>
<dbReference type="RefSeq" id="WP_008901044.1">
    <property type="nucleotide sequence ID" value="NZ_GL397071.1"/>
</dbReference>
<evidence type="ECO:0000313" key="3">
    <source>
        <dbReference type="EMBL" id="EFM26188.1"/>
    </source>
</evidence>
<dbReference type="HOGENOM" id="CLU_2247486_0_0_9"/>
<dbReference type="Proteomes" id="UP000003280">
    <property type="component" value="Unassembled WGS sequence"/>
</dbReference>
<name>E0NJ69_9FIRM</name>
<feature type="transmembrane region" description="Helical" evidence="2">
    <location>
        <begin position="77"/>
        <end position="97"/>
    </location>
</feature>
<evidence type="ECO:0000313" key="4">
    <source>
        <dbReference type="Proteomes" id="UP000003280"/>
    </source>
</evidence>
<organism evidence="3 4">
    <name type="scientific">Peptoniphilus duerdenii ATCC BAA-1640</name>
    <dbReference type="NCBI Taxonomy" id="862517"/>
    <lineage>
        <taxon>Bacteria</taxon>
        <taxon>Bacillati</taxon>
        <taxon>Bacillota</taxon>
        <taxon>Tissierellia</taxon>
        <taxon>Tissierellales</taxon>
        <taxon>Peptoniphilaceae</taxon>
        <taxon>Peptoniphilus</taxon>
    </lineage>
</organism>
<dbReference type="OrthoDB" id="5836at162289"/>
<gene>
    <name evidence="3" type="ORF">HMPREF9225_0208</name>
</gene>
<keyword evidence="1" id="KW-0175">Coiled coil</keyword>
<keyword evidence="2" id="KW-1133">Transmembrane helix</keyword>
<feature type="coiled-coil region" evidence="1">
    <location>
        <begin position="21"/>
        <end position="52"/>
    </location>
</feature>
<reference evidence="3 4" key="1">
    <citation type="submission" date="2010-07" db="EMBL/GenBank/DDBJ databases">
        <authorList>
            <person name="Muzny D."/>
            <person name="Qin X."/>
            <person name="Deng J."/>
            <person name="Jiang H."/>
            <person name="Liu Y."/>
            <person name="Qu J."/>
            <person name="Song X.-Z."/>
            <person name="Zhang L."/>
            <person name="Thornton R."/>
            <person name="Coyle M."/>
            <person name="Francisco L."/>
            <person name="Jackson L."/>
            <person name="Javaid M."/>
            <person name="Korchina V."/>
            <person name="Kovar C."/>
            <person name="Mata R."/>
            <person name="Mathew T."/>
            <person name="Ngo R."/>
            <person name="Nguyen L."/>
            <person name="Nguyen N."/>
            <person name="Okwuonu G."/>
            <person name="Ongeri F."/>
            <person name="Pham C."/>
            <person name="Simmons D."/>
            <person name="Wilczek-Boney K."/>
            <person name="Hale W."/>
            <person name="Jakkamsetti A."/>
            <person name="Pham P."/>
            <person name="Ruth R."/>
            <person name="San Lucas F."/>
            <person name="Warren J."/>
            <person name="Zhang J."/>
            <person name="Zhao Z."/>
            <person name="Zhou C."/>
            <person name="Zhu D."/>
            <person name="Lee S."/>
            <person name="Bess C."/>
            <person name="Blankenburg K."/>
            <person name="Forbes L."/>
            <person name="Fu Q."/>
            <person name="Gubbala S."/>
            <person name="Hirani K."/>
            <person name="Jayaseelan J.C."/>
            <person name="Lara F."/>
            <person name="Munidasa M."/>
            <person name="Palculict T."/>
            <person name="Patil S."/>
            <person name="Pu L.-L."/>
            <person name="Saada N."/>
            <person name="Tang L."/>
            <person name="Weissenberger G."/>
            <person name="Zhu Y."/>
            <person name="Hemphill L."/>
            <person name="Shang Y."/>
            <person name="Youmans B."/>
            <person name="Ayvaz T."/>
            <person name="Ross M."/>
            <person name="Santibanez J."/>
            <person name="Aqrawi P."/>
            <person name="Gross S."/>
            <person name="Joshi V."/>
            <person name="Fowler G."/>
            <person name="Nazareth L."/>
            <person name="Reid J."/>
            <person name="Worley K."/>
            <person name="Petrosino J."/>
            <person name="Highlander S."/>
            <person name="Gibbs R."/>
        </authorList>
    </citation>
    <scope>NUCLEOTIDE SEQUENCE [LARGE SCALE GENOMIC DNA]</scope>
    <source>
        <strain evidence="3 4">ATCC BAA-1640</strain>
    </source>
</reference>
<comment type="caution">
    <text evidence="3">The sequence shown here is derived from an EMBL/GenBank/DDBJ whole genome shotgun (WGS) entry which is preliminary data.</text>
</comment>
<feature type="transmembrane region" description="Helical" evidence="2">
    <location>
        <begin position="54"/>
        <end position="71"/>
    </location>
</feature>
<sequence>MSKKSFFDGLEEKWQKEKKVRIAARKRQAKLKEDLREENRNLTKEMRFKKLYKFSYIVVIYLLARMAFRYFMHKDVFVANDILFGIITMGIYALYIFKWAKEKK</sequence>
<keyword evidence="4" id="KW-1185">Reference proteome</keyword>